<accession>A0A7Y2JXN4</accession>
<name>A0A7Y2JXN4_9BURK</name>
<proteinExistence type="predicted"/>
<dbReference type="EMBL" id="JABAIV010000002">
    <property type="protein sequence ID" value="NNG22850.1"/>
    <property type="molecule type" value="Genomic_DNA"/>
</dbReference>
<reference evidence="2 3" key="1">
    <citation type="submission" date="2020-04" db="EMBL/GenBank/DDBJ databases">
        <title>Massilia sp. nov., a cold adapted bacteria isolated from Arctic soil.</title>
        <authorList>
            <person name="Son J."/>
            <person name="Ka J.-O."/>
        </authorList>
    </citation>
    <scope>NUCLEOTIDE SEQUENCE [LARGE SCALE GENOMIC DNA]</scope>
    <source>
        <strain evidence="2 3">ML15P13</strain>
    </source>
</reference>
<feature type="region of interest" description="Disordered" evidence="1">
    <location>
        <begin position="47"/>
        <end position="94"/>
    </location>
</feature>
<evidence type="ECO:0008006" key="4">
    <source>
        <dbReference type="Google" id="ProtNLM"/>
    </source>
</evidence>
<sequence length="94" mass="9748">MLGTLLALAVLAGCSRDEDALGPAQKAGKALDDAGVRVSRQVEDELAKADRAAAEARDKIKDATKDAKGGLERATEEVGKKVEDAGEKIQDAAD</sequence>
<evidence type="ECO:0000313" key="2">
    <source>
        <dbReference type="EMBL" id="NNG22850.1"/>
    </source>
</evidence>
<protein>
    <recommendedName>
        <fullName evidence="4">Apolipophorin</fullName>
    </recommendedName>
</protein>
<dbReference type="Proteomes" id="UP000533905">
    <property type="component" value="Unassembled WGS sequence"/>
</dbReference>
<evidence type="ECO:0000313" key="3">
    <source>
        <dbReference type="Proteomes" id="UP000533905"/>
    </source>
</evidence>
<organism evidence="2 3">
    <name type="scientific">Telluria aromaticivorans</name>
    <dbReference type="NCBI Taxonomy" id="2725995"/>
    <lineage>
        <taxon>Bacteria</taxon>
        <taxon>Pseudomonadati</taxon>
        <taxon>Pseudomonadota</taxon>
        <taxon>Betaproteobacteria</taxon>
        <taxon>Burkholderiales</taxon>
        <taxon>Oxalobacteraceae</taxon>
        <taxon>Telluria group</taxon>
        <taxon>Telluria</taxon>
    </lineage>
</organism>
<evidence type="ECO:0000256" key="1">
    <source>
        <dbReference type="SAM" id="MobiDB-lite"/>
    </source>
</evidence>
<gene>
    <name evidence="2" type="ORF">HGB41_07525</name>
</gene>
<comment type="caution">
    <text evidence="2">The sequence shown here is derived from an EMBL/GenBank/DDBJ whole genome shotgun (WGS) entry which is preliminary data.</text>
</comment>
<keyword evidence="3" id="KW-1185">Reference proteome</keyword>
<dbReference type="AlphaFoldDB" id="A0A7Y2JXN4"/>